<evidence type="ECO:0000256" key="4">
    <source>
        <dbReference type="ARBA" id="ARBA00012055"/>
    </source>
</evidence>
<feature type="domain" description="Phosphofructokinase" evidence="16">
    <location>
        <begin position="436"/>
        <end position="720"/>
    </location>
</feature>
<dbReference type="GO" id="GO:0030388">
    <property type="term" value="P:fructose 1,6-bisphosphate metabolic process"/>
    <property type="evidence" value="ECO:0007669"/>
    <property type="project" value="TreeGrafter"/>
</dbReference>
<organism evidence="17 18">
    <name type="scientific">Mycetomoellerius zeteki</name>
    <dbReference type="NCBI Taxonomy" id="64791"/>
    <lineage>
        <taxon>Eukaryota</taxon>
        <taxon>Metazoa</taxon>
        <taxon>Ecdysozoa</taxon>
        <taxon>Arthropoda</taxon>
        <taxon>Hexapoda</taxon>
        <taxon>Insecta</taxon>
        <taxon>Pterygota</taxon>
        <taxon>Neoptera</taxon>
        <taxon>Endopterygota</taxon>
        <taxon>Hymenoptera</taxon>
        <taxon>Apocrita</taxon>
        <taxon>Aculeata</taxon>
        <taxon>Formicoidea</taxon>
        <taxon>Formicidae</taxon>
        <taxon>Myrmicinae</taxon>
        <taxon>Mycetomoellerius</taxon>
    </lineage>
</organism>
<dbReference type="SUPFAM" id="SSF53784">
    <property type="entry name" value="Phosphofructokinase"/>
    <property type="match status" value="3"/>
</dbReference>
<dbReference type="AlphaFoldDB" id="A0A151WJU7"/>
<dbReference type="GO" id="GO:0048029">
    <property type="term" value="F:monosaccharide binding"/>
    <property type="evidence" value="ECO:0007669"/>
    <property type="project" value="TreeGrafter"/>
</dbReference>
<keyword evidence="13 15" id="KW-0324">Glycolysis</keyword>
<dbReference type="PRINTS" id="PR00476">
    <property type="entry name" value="PHFRCTKINASE"/>
</dbReference>
<evidence type="ECO:0000256" key="8">
    <source>
        <dbReference type="ARBA" id="ARBA00022723"/>
    </source>
</evidence>
<dbReference type="GO" id="GO:0003872">
    <property type="term" value="F:6-phosphofructokinase activity"/>
    <property type="evidence" value="ECO:0007669"/>
    <property type="project" value="UniProtKB-EC"/>
</dbReference>
<dbReference type="PIRSF" id="PIRSF000533">
    <property type="entry name" value="ATP_PFK_euk"/>
    <property type="match status" value="1"/>
</dbReference>
<evidence type="ECO:0000256" key="3">
    <source>
        <dbReference type="ARBA" id="ARBA00004679"/>
    </source>
</evidence>
<keyword evidence="8" id="KW-0479">Metal-binding</keyword>
<name>A0A151WJU7_9HYME</name>
<evidence type="ECO:0000256" key="5">
    <source>
        <dbReference type="ARBA" id="ARBA00022490"/>
    </source>
</evidence>
<evidence type="ECO:0000313" key="17">
    <source>
        <dbReference type="EMBL" id="KYQ48104.1"/>
    </source>
</evidence>
<dbReference type="Gene3D" id="3.40.50.460">
    <property type="entry name" value="Phosphofructokinase domain"/>
    <property type="match status" value="4"/>
</dbReference>
<comment type="cofactor">
    <cofactor evidence="1">
        <name>Mg(2+)</name>
        <dbReference type="ChEBI" id="CHEBI:18420"/>
    </cofactor>
</comment>
<feature type="domain" description="Phosphofructokinase" evidence="16">
    <location>
        <begin position="21"/>
        <end position="253"/>
    </location>
</feature>
<dbReference type="Gene3D" id="3.40.50.450">
    <property type="match status" value="3"/>
</dbReference>
<dbReference type="InterPro" id="IPR035966">
    <property type="entry name" value="PKF_sf"/>
</dbReference>
<evidence type="ECO:0000313" key="18">
    <source>
        <dbReference type="Proteomes" id="UP000075809"/>
    </source>
</evidence>
<dbReference type="GO" id="GO:0006002">
    <property type="term" value="P:fructose 6-phosphate metabolic process"/>
    <property type="evidence" value="ECO:0007669"/>
    <property type="project" value="InterPro"/>
</dbReference>
<keyword evidence="12" id="KW-0460">Magnesium</keyword>
<dbReference type="InterPro" id="IPR015912">
    <property type="entry name" value="Phosphofructokinase_CS"/>
</dbReference>
<evidence type="ECO:0000256" key="15">
    <source>
        <dbReference type="PIRNR" id="PIRNR000533"/>
    </source>
</evidence>
<feature type="domain" description="Phosphofructokinase" evidence="16">
    <location>
        <begin position="262"/>
        <end position="339"/>
    </location>
</feature>
<gene>
    <name evidence="17" type="ORF">ALC60_12816</name>
</gene>
<dbReference type="PANTHER" id="PTHR13697:SF4">
    <property type="entry name" value="ATP-DEPENDENT 6-PHOSPHOFRUCTOKINASE"/>
    <property type="match status" value="1"/>
</dbReference>
<keyword evidence="10 15" id="KW-0418">Kinase</keyword>
<dbReference type="InterPro" id="IPR022953">
    <property type="entry name" value="ATP_PFK"/>
</dbReference>
<dbReference type="PROSITE" id="PS00433">
    <property type="entry name" value="PHOSPHOFRUCTOKINASE"/>
    <property type="match status" value="1"/>
</dbReference>
<dbReference type="STRING" id="64791.A0A151WJU7"/>
<dbReference type="PANTHER" id="PTHR13697">
    <property type="entry name" value="PHOSPHOFRUCTOKINASE"/>
    <property type="match status" value="1"/>
</dbReference>
<protein>
    <recommendedName>
        <fullName evidence="4 15">6-phosphofructokinase</fullName>
        <ecNumber evidence="4 15">2.7.1.11</ecNumber>
    </recommendedName>
    <alternativeName>
        <fullName evidence="15">Phosphohexokinase</fullName>
    </alternativeName>
</protein>
<dbReference type="FunFam" id="3.40.50.450:FF:000043">
    <property type="entry name" value="ATP-dependent 6-phosphofructokinase, platelet type"/>
    <property type="match status" value="1"/>
</dbReference>
<keyword evidence="5" id="KW-0963">Cytoplasm</keyword>
<dbReference type="GO" id="GO:0061621">
    <property type="term" value="P:canonical glycolysis"/>
    <property type="evidence" value="ECO:0007669"/>
    <property type="project" value="TreeGrafter"/>
</dbReference>
<dbReference type="InterPro" id="IPR000023">
    <property type="entry name" value="Phosphofructokinase_dom"/>
</dbReference>
<dbReference type="GO" id="GO:0046872">
    <property type="term" value="F:metal ion binding"/>
    <property type="evidence" value="ECO:0007669"/>
    <property type="project" value="UniProtKB-KW"/>
</dbReference>
<evidence type="ECO:0000256" key="12">
    <source>
        <dbReference type="ARBA" id="ARBA00022842"/>
    </source>
</evidence>
<dbReference type="EMBL" id="KQ983031">
    <property type="protein sequence ID" value="KYQ48104.1"/>
    <property type="molecule type" value="Genomic_DNA"/>
</dbReference>
<proteinExistence type="inferred from homology"/>
<sequence length="815" mass="90211">MAEDAPAQKFIKPGSHKGKGIAVFTSGGDSQGMNAAVRAVVRMGIYLGCRVYFIREGYQGMVDGGKYIEEATWSSVSCIIHRGGTVIGSARCKEFRERPGRRKAAKNLVNLGITNLVVIGGDGSLTGANLFKEEWSALLKELVESNDITAEQSEKYKQLHIVGLVGSIDNDFCGTDMTIGTDSALHRIIESIDAIVSTAYSHQRTFIMEVMGRHCGYLAIVGALAAEADYVFFPECPPPVDWPEKLCKKLEQALRFTIYHYSYLALVAAICCEADYVFIPEWPPEQDWPNKLCKKLLQERLTGQRLNIIIVAEGAVDRNGDPITAEKVHKVVGCRMGAEAVMALMEATPDTEACVVTLDGNQAVRLPLMECVRRTKAVAQAMADKNWDLAVQLRGKGFARNLETYKMLTRLKAPHLIDSANREVNGRALSKDNYTLAVMHIGSPSCGMNAAVRSFVRNCIYRGDKVYGIGDGVLGLIAGRLKLMDWPSVTGWVSEGGAKLGTKRAPPTEDQLPQIAQRLKEFGIQALLIIGGFEGYQTGLTFFKARDKYEEFKIPIAMIPATISNNVPGTEFSLGCDTASNEITEICDRIRQSAQGTKRRVFIIETMGGFCGYLATVAGLAGGADAAYIYEEKFNIKDLNQDVIAMAAKMSEGVERGLIIRNENANENYNTEFTFRLFSEEGKGLFSCRRNILGHMQQGGSPTPFDRNLGTKMGSKAVEWFSDKLRKCTSPDGKTFTTAADSAVMLGIVRRQYRYTPFTELIDVTDFEHRIPTYQWWMKLRPLLKVLAKHESTYEEEGLYITVEEMDEQKDPPLV</sequence>
<comment type="similarity">
    <text evidence="15">Belongs to the phosphofructokinase type A (PFKA) family. ATP-dependent PFK group I subfamily. Eukaryotic two domain clade "E" sub-subfamily.</text>
</comment>
<evidence type="ECO:0000256" key="11">
    <source>
        <dbReference type="ARBA" id="ARBA00022840"/>
    </source>
</evidence>
<evidence type="ECO:0000256" key="13">
    <source>
        <dbReference type="ARBA" id="ARBA00023152"/>
    </source>
</evidence>
<dbReference type="InterPro" id="IPR009161">
    <property type="entry name" value="6-Pfructokinase_euk"/>
</dbReference>
<evidence type="ECO:0000256" key="9">
    <source>
        <dbReference type="ARBA" id="ARBA00022741"/>
    </source>
</evidence>
<evidence type="ECO:0000256" key="14">
    <source>
        <dbReference type="ARBA" id="ARBA00048070"/>
    </source>
</evidence>
<dbReference type="Proteomes" id="UP000075809">
    <property type="component" value="Unassembled WGS sequence"/>
</dbReference>
<evidence type="ECO:0000256" key="10">
    <source>
        <dbReference type="ARBA" id="ARBA00022777"/>
    </source>
</evidence>
<accession>A0A151WJU7</accession>
<evidence type="ECO:0000256" key="6">
    <source>
        <dbReference type="ARBA" id="ARBA00022533"/>
    </source>
</evidence>
<dbReference type="GO" id="GO:0005945">
    <property type="term" value="C:6-phosphofructokinase complex"/>
    <property type="evidence" value="ECO:0007669"/>
    <property type="project" value="TreeGrafter"/>
</dbReference>
<keyword evidence="11 15" id="KW-0067">ATP-binding</keyword>
<evidence type="ECO:0000256" key="1">
    <source>
        <dbReference type="ARBA" id="ARBA00001946"/>
    </source>
</evidence>
<keyword evidence="18" id="KW-1185">Reference proteome</keyword>
<comment type="pathway">
    <text evidence="3 15">Carbohydrate degradation; glycolysis; D-glyceraldehyde 3-phosphate and glycerone phosphate from D-glucose: step 3/4.</text>
</comment>
<dbReference type="GO" id="GO:0042802">
    <property type="term" value="F:identical protein binding"/>
    <property type="evidence" value="ECO:0007669"/>
    <property type="project" value="TreeGrafter"/>
</dbReference>
<evidence type="ECO:0000256" key="7">
    <source>
        <dbReference type="ARBA" id="ARBA00022679"/>
    </source>
</evidence>
<dbReference type="GO" id="GO:0016208">
    <property type="term" value="F:AMP binding"/>
    <property type="evidence" value="ECO:0007669"/>
    <property type="project" value="TreeGrafter"/>
</dbReference>
<dbReference type="FunFam" id="3.40.50.460:FF:000008">
    <property type="entry name" value="ATP-dependent 6-phosphofructokinase"/>
    <property type="match status" value="1"/>
</dbReference>
<keyword evidence="6" id="KW-0021">Allosteric enzyme</keyword>
<keyword evidence="9 15" id="KW-0547">Nucleotide-binding</keyword>
<reference evidence="17 18" key="1">
    <citation type="submission" date="2015-09" db="EMBL/GenBank/DDBJ databases">
        <title>Trachymyrmex zeteki WGS genome.</title>
        <authorList>
            <person name="Nygaard S."/>
            <person name="Hu H."/>
            <person name="Boomsma J."/>
            <person name="Zhang G."/>
        </authorList>
    </citation>
    <scope>NUCLEOTIDE SEQUENCE [LARGE SCALE GENOMIC DNA]</scope>
    <source>
        <strain evidence="17">Tzet28-1</strain>
        <tissue evidence="17">Whole body</tissue>
    </source>
</reference>
<dbReference type="Pfam" id="PF00365">
    <property type="entry name" value="PFK"/>
    <property type="match status" value="3"/>
</dbReference>
<dbReference type="EC" id="2.7.1.11" evidence="4 15"/>
<comment type="catalytic activity">
    <reaction evidence="14 15">
        <text>beta-D-fructose 6-phosphate + ATP = beta-D-fructose 1,6-bisphosphate + ADP + H(+)</text>
        <dbReference type="Rhea" id="RHEA:16109"/>
        <dbReference type="ChEBI" id="CHEBI:15378"/>
        <dbReference type="ChEBI" id="CHEBI:30616"/>
        <dbReference type="ChEBI" id="CHEBI:32966"/>
        <dbReference type="ChEBI" id="CHEBI:57634"/>
        <dbReference type="ChEBI" id="CHEBI:456216"/>
        <dbReference type="EC" id="2.7.1.11"/>
    </reaction>
</comment>
<dbReference type="UniPathway" id="UPA00109">
    <property type="reaction ID" value="UER00182"/>
</dbReference>
<evidence type="ECO:0000256" key="2">
    <source>
        <dbReference type="ARBA" id="ARBA00004496"/>
    </source>
</evidence>
<keyword evidence="7 15" id="KW-0808">Transferase</keyword>
<dbReference type="GO" id="GO:0070095">
    <property type="term" value="F:fructose-6-phosphate binding"/>
    <property type="evidence" value="ECO:0007669"/>
    <property type="project" value="TreeGrafter"/>
</dbReference>
<comment type="subcellular location">
    <subcellularLocation>
        <location evidence="2">Cytoplasm</location>
    </subcellularLocation>
</comment>
<dbReference type="GO" id="GO:0005524">
    <property type="term" value="F:ATP binding"/>
    <property type="evidence" value="ECO:0007669"/>
    <property type="project" value="UniProtKB-KW"/>
</dbReference>
<evidence type="ECO:0000259" key="16">
    <source>
        <dbReference type="Pfam" id="PF00365"/>
    </source>
</evidence>